<evidence type="ECO:0000259" key="1">
    <source>
        <dbReference type="Pfam" id="PF05050"/>
    </source>
</evidence>
<dbReference type="Proteomes" id="UP000275232">
    <property type="component" value="Unassembled WGS sequence"/>
</dbReference>
<dbReference type="PANTHER" id="PTHR34203:SF15">
    <property type="entry name" value="SLL1173 PROTEIN"/>
    <property type="match status" value="1"/>
</dbReference>
<evidence type="ECO:0000313" key="3">
    <source>
        <dbReference type="Proteomes" id="UP000275232"/>
    </source>
</evidence>
<dbReference type="SUPFAM" id="SSF53335">
    <property type="entry name" value="S-adenosyl-L-methionine-dependent methyltransferases"/>
    <property type="match status" value="1"/>
</dbReference>
<dbReference type="AlphaFoldDB" id="A0A3N5CVK4"/>
<dbReference type="PANTHER" id="PTHR34203">
    <property type="entry name" value="METHYLTRANSFERASE, FKBM FAMILY PROTEIN"/>
    <property type="match status" value="1"/>
</dbReference>
<reference evidence="2 3" key="1">
    <citation type="submission" date="2018-11" db="EMBL/GenBank/DDBJ databases">
        <title>Erythrobacter spongiae sp. nov., isolated from a marine sponge.</title>
        <authorList>
            <person name="Zhuang L."/>
            <person name="Luo L."/>
        </authorList>
    </citation>
    <scope>NUCLEOTIDE SEQUENCE [LARGE SCALE GENOMIC DNA]</scope>
    <source>
        <strain evidence="2 3">HN-E23</strain>
    </source>
</reference>
<dbReference type="NCBIfam" id="TIGR01444">
    <property type="entry name" value="fkbM_fam"/>
    <property type="match status" value="1"/>
</dbReference>
<dbReference type="GO" id="GO:0008168">
    <property type="term" value="F:methyltransferase activity"/>
    <property type="evidence" value="ECO:0007669"/>
    <property type="project" value="UniProtKB-KW"/>
</dbReference>
<dbReference type="RefSeq" id="WP_123880036.1">
    <property type="nucleotide sequence ID" value="NZ_RPFZ01000001.1"/>
</dbReference>
<protein>
    <submittedName>
        <fullName evidence="2">FkbM family methyltransferase</fullName>
    </submittedName>
</protein>
<keyword evidence="2" id="KW-0808">Transferase</keyword>
<dbReference type="Pfam" id="PF05050">
    <property type="entry name" value="Methyltransf_21"/>
    <property type="match status" value="1"/>
</dbReference>
<dbReference type="Gene3D" id="3.40.50.150">
    <property type="entry name" value="Vaccinia Virus protein VP39"/>
    <property type="match status" value="1"/>
</dbReference>
<dbReference type="InterPro" id="IPR006342">
    <property type="entry name" value="FkbM_mtfrase"/>
</dbReference>
<keyword evidence="3" id="KW-1185">Reference proteome</keyword>
<proteinExistence type="predicted"/>
<evidence type="ECO:0000313" key="2">
    <source>
        <dbReference type="EMBL" id="RPF71510.1"/>
    </source>
</evidence>
<keyword evidence="2" id="KW-0489">Methyltransferase</keyword>
<organism evidence="2 3">
    <name type="scientific">Aurantiacibacter spongiae</name>
    <dbReference type="NCBI Taxonomy" id="2488860"/>
    <lineage>
        <taxon>Bacteria</taxon>
        <taxon>Pseudomonadati</taxon>
        <taxon>Pseudomonadota</taxon>
        <taxon>Alphaproteobacteria</taxon>
        <taxon>Sphingomonadales</taxon>
        <taxon>Erythrobacteraceae</taxon>
        <taxon>Aurantiacibacter</taxon>
    </lineage>
</organism>
<name>A0A3N5CVK4_9SPHN</name>
<comment type="caution">
    <text evidence="2">The sequence shown here is derived from an EMBL/GenBank/DDBJ whole genome shotgun (WGS) entry which is preliminary data.</text>
</comment>
<dbReference type="GO" id="GO:0032259">
    <property type="term" value="P:methylation"/>
    <property type="evidence" value="ECO:0007669"/>
    <property type="project" value="UniProtKB-KW"/>
</dbReference>
<dbReference type="InterPro" id="IPR029063">
    <property type="entry name" value="SAM-dependent_MTases_sf"/>
</dbReference>
<dbReference type="EMBL" id="RPFZ01000001">
    <property type="protein sequence ID" value="RPF71510.1"/>
    <property type="molecule type" value="Genomic_DNA"/>
</dbReference>
<accession>A0A3N5CVK4</accession>
<sequence>MQTKFPSVRPAKFAFQNFLTRAFGLHMDIDFRVLSALRPIGLALDIGGNWGQSIHALQRCASPGRILSFEPNRELADRLAARFTRDDTVDVVSKALADKSGQMTLYVPRYGRYSYDGLASIDREEARSWLNPKTMSWFDENAMELDEHVVEVIRLDDLRLSPDVVKIDVQGAEELVVRGGIETFERHRPVSIIENPSAPLTRLLGELGLDPYAFDGRKLCPHDGTWKNTIFMSETDAKRVSASRE</sequence>
<dbReference type="InterPro" id="IPR052514">
    <property type="entry name" value="SAM-dependent_MTase"/>
</dbReference>
<dbReference type="OrthoDB" id="9814604at2"/>
<feature type="domain" description="Methyltransferase FkbM" evidence="1">
    <location>
        <begin position="48"/>
        <end position="194"/>
    </location>
</feature>
<gene>
    <name evidence="2" type="ORF">EG799_07695</name>
</gene>